<evidence type="ECO:0000259" key="1">
    <source>
        <dbReference type="PROSITE" id="PS51704"/>
    </source>
</evidence>
<accession>A0A1H9YZH1</accession>
<name>A0A1H9YZH1_9GAMM</name>
<dbReference type="STRING" id="430453.SAMN04487962_101405"/>
<dbReference type="AlphaFoldDB" id="A0A1H9YZH1"/>
<evidence type="ECO:0000313" key="2">
    <source>
        <dbReference type="EMBL" id="SES74552.1"/>
    </source>
</evidence>
<dbReference type="EMBL" id="FOHZ01000001">
    <property type="protein sequence ID" value="SES74552.1"/>
    <property type="molecule type" value="Genomic_DNA"/>
</dbReference>
<dbReference type="PANTHER" id="PTHR46211:SF1">
    <property type="entry name" value="GLYCEROPHOSPHODIESTER PHOSPHODIESTERASE, CYTOPLASMIC"/>
    <property type="match status" value="1"/>
</dbReference>
<dbReference type="CDD" id="cd08556">
    <property type="entry name" value="GDPD"/>
    <property type="match status" value="1"/>
</dbReference>
<dbReference type="InterPro" id="IPR017946">
    <property type="entry name" value="PLC-like_Pdiesterase_TIM-brl"/>
</dbReference>
<dbReference type="PROSITE" id="PS50007">
    <property type="entry name" value="PIPLC_X_DOMAIN"/>
    <property type="match status" value="1"/>
</dbReference>
<dbReference type="RefSeq" id="WP_091848537.1">
    <property type="nucleotide sequence ID" value="NZ_FOHZ01000001.1"/>
</dbReference>
<dbReference type="Pfam" id="PF03009">
    <property type="entry name" value="GDPD"/>
    <property type="match status" value="1"/>
</dbReference>
<dbReference type="GO" id="GO:0006629">
    <property type="term" value="P:lipid metabolic process"/>
    <property type="evidence" value="ECO:0007669"/>
    <property type="project" value="InterPro"/>
</dbReference>
<dbReference type="GO" id="GO:0008081">
    <property type="term" value="F:phosphoric diester hydrolase activity"/>
    <property type="evidence" value="ECO:0007669"/>
    <property type="project" value="InterPro"/>
</dbReference>
<feature type="domain" description="GP-PDE" evidence="1">
    <location>
        <begin position="1"/>
        <end position="237"/>
    </location>
</feature>
<dbReference type="PROSITE" id="PS51704">
    <property type="entry name" value="GP_PDE"/>
    <property type="match status" value="1"/>
</dbReference>
<dbReference type="Gene3D" id="3.20.20.190">
    <property type="entry name" value="Phosphatidylinositol (PI) phosphodiesterase"/>
    <property type="match status" value="1"/>
</dbReference>
<protein>
    <submittedName>
        <fullName evidence="2">Glycerophosphoryl diester phosphodiesterase</fullName>
    </submittedName>
</protein>
<dbReference type="InterPro" id="IPR030395">
    <property type="entry name" value="GP_PDE_dom"/>
</dbReference>
<sequence>MIIYGHRGARGEAPENTLAGFTTAYRHGIRHFELDVQLSSDGIPVVIHDLTLERTTGKTGKVANQSVAELSRLDARTNTAPWPDPVGVPTLEQVLDACPEVAHYQLEVKPDGRNRLNILCNRLTEMIQRRKLFETVVVTSSDGWFLQQIKRRNRKIHTGYVAGRRFPRPVITARRLECSYLIPSWRICSADMVNQAHRHDMQVSVWTVNRIHDMLLMEDMGVNSIITDFPTSTRIYFDNRAVRLPRPSEATAEQEEGHGATTA</sequence>
<gene>
    <name evidence="2" type="ORF">SAMN04487962_101405</name>
</gene>
<dbReference type="OrthoDB" id="9795622at2"/>
<evidence type="ECO:0000313" key="3">
    <source>
        <dbReference type="Proteomes" id="UP000198762"/>
    </source>
</evidence>
<organism evidence="2 3">
    <name type="scientific">Marinobacter segnicrescens</name>
    <dbReference type="NCBI Taxonomy" id="430453"/>
    <lineage>
        <taxon>Bacteria</taxon>
        <taxon>Pseudomonadati</taxon>
        <taxon>Pseudomonadota</taxon>
        <taxon>Gammaproteobacteria</taxon>
        <taxon>Pseudomonadales</taxon>
        <taxon>Marinobacteraceae</taxon>
        <taxon>Marinobacter</taxon>
    </lineage>
</organism>
<reference evidence="3" key="1">
    <citation type="submission" date="2016-10" db="EMBL/GenBank/DDBJ databases">
        <authorList>
            <person name="Varghese N."/>
            <person name="Submissions S."/>
        </authorList>
    </citation>
    <scope>NUCLEOTIDE SEQUENCE [LARGE SCALE GENOMIC DNA]</scope>
    <source>
        <strain evidence="3">CGMCC 1.6489</strain>
    </source>
</reference>
<dbReference type="SUPFAM" id="SSF51695">
    <property type="entry name" value="PLC-like phosphodiesterases"/>
    <property type="match status" value="1"/>
</dbReference>
<proteinExistence type="predicted"/>
<dbReference type="Proteomes" id="UP000198762">
    <property type="component" value="Unassembled WGS sequence"/>
</dbReference>
<dbReference type="PANTHER" id="PTHR46211">
    <property type="entry name" value="GLYCEROPHOSPHORYL DIESTER PHOSPHODIESTERASE"/>
    <property type="match status" value="1"/>
</dbReference>
<keyword evidence="3" id="KW-1185">Reference proteome</keyword>